<name>A0A0L7SYV2_9GAMM</name>
<dbReference type="InterPro" id="IPR051450">
    <property type="entry name" value="Gfo/Idh/MocA_Oxidoreductases"/>
</dbReference>
<dbReference type="InterPro" id="IPR036291">
    <property type="entry name" value="NAD(P)-bd_dom_sf"/>
</dbReference>
<dbReference type="InterPro" id="IPR048655">
    <property type="entry name" value="Irp3-like_C"/>
</dbReference>
<evidence type="ECO:0000313" key="5">
    <source>
        <dbReference type="Proteomes" id="UP000036851"/>
    </source>
</evidence>
<organism evidence="4 6">
    <name type="scientific">Winslowiella iniecta</name>
    <dbReference type="NCBI Taxonomy" id="1560201"/>
    <lineage>
        <taxon>Bacteria</taxon>
        <taxon>Pseudomonadati</taxon>
        <taxon>Pseudomonadota</taxon>
        <taxon>Gammaproteobacteria</taxon>
        <taxon>Enterobacterales</taxon>
        <taxon>Erwiniaceae</taxon>
        <taxon>Winslowiella</taxon>
    </lineage>
</organism>
<sequence>MSQKFRVVVCGTRFGEHYLAALSRQSSEFELVGIVARGSQRSRLLAEKLQVPLYQQIGQLPAGIDIACVAIRSRIVGGDGSTLAEQLLQRGIAVLQEHPVHAGDIRRLQQLAQQHGTRYHVNSMYPALPAAACFIDYARQSATRQKPAFIELTTSLQLLYSSLDIIGRALGGLAPFSCTTPPLPPAGKQWPFRQMQGEMAGIPVSINLQTTLDPRDPDHHSLVMHRITVGGSGGNVCLTNSFGPVVWSHAIYAPDYQQDGVAASWLLSPEQHQQSHYNQQPTAIVFGRPQAPNLIEATRHDFPLAILTALRELMAQPQPWWQQPEWWQQHGEAWITLMRNAGAPQLSAFPPPAPPFPEPRHYAAQIVMDNPDGK</sequence>
<keyword evidence="6" id="KW-1185">Reference proteome</keyword>
<dbReference type="STRING" id="1560201.NG42_17320"/>
<evidence type="ECO:0000313" key="6">
    <source>
        <dbReference type="Proteomes" id="UP000037088"/>
    </source>
</evidence>
<dbReference type="EMBL" id="JRXE01000027">
    <property type="protein sequence ID" value="KOC88156.1"/>
    <property type="molecule type" value="Genomic_DNA"/>
</dbReference>
<dbReference type="OrthoDB" id="9760689at2"/>
<dbReference type="GO" id="GO:0000166">
    <property type="term" value="F:nucleotide binding"/>
    <property type="evidence" value="ECO:0007669"/>
    <property type="project" value="InterPro"/>
</dbReference>
<comment type="caution">
    <text evidence="4">The sequence shown here is derived from an EMBL/GenBank/DDBJ whole genome shotgun (WGS) entry which is preliminary data.</text>
</comment>
<dbReference type="InterPro" id="IPR010091">
    <property type="entry name" value="Thiazolinyl_imide_reductase"/>
</dbReference>
<evidence type="ECO:0000313" key="4">
    <source>
        <dbReference type="EMBL" id="KOC88156.1"/>
    </source>
</evidence>
<dbReference type="PATRIC" id="fig|1560201.3.peg.3666"/>
<proteinExistence type="predicted"/>
<feature type="domain" description="Gfo/Idh/MocA-like oxidoreductase N-terminal" evidence="1">
    <location>
        <begin position="5"/>
        <end position="122"/>
    </location>
</feature>
<dbReference type="PANTHER" id="PTHR43377:SF1">
    <property type="entry name" value="BILIVERDIN REDUCTASE A"/>
    <property type="match status" value="1"/>
</dbReference>
<reference evidence="5 6" key="1">
    <citation type="journal article" date="2015" name="Int. J. Syst. Evol. Microbiol.">
        <title>Erwinia iniecta sp. nov., isolated from Russian wheat aphids (Diuraphis noxia).</title>
        <authorList>
            <person name="Campillo T."/>
            <person name="Luna E."/>
            <person name="Portier P."/>
            <person name="Fischer-Le Saux M."/>
            <person name="Lapitan N."/>
            <person name="Tisserat N.A."/>
            <person name="Leach J.E."/>
        </authorList>
    </citation>
    <scope>NUCLEOTIDE SEQUENCE [LARGE SCALE GENOMIC DNA]</scope>
    <source>
        <strain evidence="4 6">B120</strain>
        <strain evidence="3 5">B149</strain>
    </source>
</reference>
<evidence type="ECO:0000313" key="3">
    <source>
        <dbReference type="EMBL" id="KOC88148.1"/>
    </source>
</evidence>
<accession>A0A0L7SYV2</accession>
<evidence type="ECO:0000259" key="2">
    <source>
        <dbReference type="Pfam" id="PF21390"/>
    </source>
</evidence>
<protein>
    <submittedName>
        <fullName evidence="4">Siderophore synthase</fullName>
    </submittedName>
</protein>
<dbReference type="InterPro" id="IPR000683">
    <property type="entry name" value="Gfo/Idh/MocA-like_OxRdtase_N"/>
</dbReference>
<dbReference type="PANTHER" id="PTHR43377">
    <property type="entry name" value="BILIVERDIN REDUCTASE A"/>
    <property type="match status" value="1"/>
</dbReference>
<evidence type="ECO:0000259" key="1">
    <source>
        <dbReference type="Pfam" id="PF01408"/>
    </source>
</evidence>
<dbReference type="RefSeq" id="WP_052901405.1">
    <property type="nucleotide sequence ID" value="NZ_JRXE01000027.1"/>
</dbReference>
<dbReference type="Gene3D" id="3.30.360.10">
    <property type="entry name" value="Dihydrodipicolinate Reductase, domain 2"/>
    <property type="match status" value="1"/>
</dbReference>
<dbReference type="NCBIfam" id="TIGR01761">
    <property type="entry name" value="thiaz-red"/>
    <property type="match status" value="1"/>
</dbReference>
<dbReference type="SUPFAM" id="SSF51735">
    <property type="entry name" value="NAD(P)-binding Rossmann-fold domains"/>
    <property type="match status" value="1"/>
</dbReference>
<gene>
    <name evidence="4" type="ORF">NG42_17320</name>
    <name evidence="3" type="ORF">NG43_20620</name>
</gene>
<dbReference type="EMBL" id="JRXF01000050">
    <property type="protein sequence ID" value="KOC88148.1"/>
    <property type="molecule type" value="Genomic_DNA"/>
</dbReference>
<dbReference type="Pfam" id="PF01408">
    <property type="entry name" value="GFO_IDH_MocA"/>
    <property type="match status" value="1"/>
</dbReference>
<feature type="domain" description="Thiazolinyl imine reductase-like C-terminal" evidence="2">
    <location>
        <begin position="145"/>
        <end position="248"/>
    </location>
</feature>
<dbReference type="Gene3D" id="3.40.50.720">
    <property type="entry name" value="NAD(P)-binding Rossmann-like Domain"/>
    <property type="match status" value="1"/>
</dbReference>
<dbReference type="Proteomes" id="UP000037088">
    <property type="component" value="Unassembled WGS sequence"/>
</dbReference>
<dbReference type="AlphaFoldDB" id="A0A0L7SYV2"/>
<dbReference type="Pfam" id="PF21390">
    <property type="entry name" value="Irp3-like_C"/>
    <property type="match status" value="1"/>
</dbReference>
<dbReference type="PIRSF" id="PIRSF017494">
    <property type="entry name" value="Thiaz_red"/>
    <property type="match status" value="1"/>
</dbReference>
<dbReference type="Proteomes" id="UP000036851">
    <property type="component" value="Unassembled WGS sequence"/>
</dbReference>